<evidence type="ECO:0000256" key="1">
    <source>
        <dbReference type="ARBA" id="ARBA00004141"/>
    </source>
</evidence>
<keyword evidence="5" id="KW-0677">Repeat</keyword>
<comment type="similarity">
    <text evidence="2">Belongs to the ABC transporter superfamily. ABCC family. Conjugate transporter (TC 3.A.1.208) subfamily.</text>
</comment>
<dbReference type="PROSITE" id="PS50893">
    <property type="entry name" value="ABC_TRANSPORTER_2"/>
    <property type="match status" value="1"/>
</dbReference>
<dbReference type="PANTHER" id="PTHR24223:SF456">
    <property type="entry name" value="MULTIDRUG RESISTANCE-ASSOCIATED PROTEIN LETHAL(2)03659"/>
    <property type="match status" value="1"/>
</dbReference>
<dbReference type="Pfam" id="PF00005">
    <property type="entry name" value="ABC_tran"/>
    <property type="match status" value="1"/>
</dbReference>
<evidence type="ECO:0000259" key="12">
    <source>
        <dbReference type="PROSITE" id="PS50893"/>
    </source>
</evidence>
<dbReference type="GO" id="GO:0016020">
    <property type="term" value="C:membrane"/>
    <property type="evidence" value="ECO:0007669"/>
    <property type="project" value="UniProtKB-SubCell"/>
</dbReference>
<keyword evidence="11" id="KW-0732">Signal</keyword>
<dbReference type="CDD" id="cd03244">
    <property type="entry name" value="ABCC_MRP_domain2"/>
    <property type="match status" value="1"/>
</dbReference>
<dbReference type="InterPro" id="IPR003439">
    <property type="entry name" value="ABC_transporter-like_ATP-bd"/>
</dbReference>
<dbReference type="GO" id="GO:0042626">
    <property type="term" value="F:ATPase-coupled transmembrane transporter activity"/>
    <property type="evidence" value="ECO:0007669"/>
    <property type="project" value="TreeGrafter"/>
</dbReference>
<evidence type="ECO:0000313" key="13">
    <source>
        <dbReference type="EMBL" id="PIA19161.1"/>
    </source>
</evidence>
<evidence type="ECO:0000313" key="14">
    <source>
        <dbReference type="Proteomes" id="UP000242474"/>
    </source>
</evidence>
<feature type="chain" id="PRO_5013814734" evidence="11">
    <location>
        <begin position="22"/>
        <end position="328"/>
    </location>
</feature>
<keyword evidence="4" id="KW-0812">Transmembrane</keyword>
<keyword evidence="10" id="KW-0325">Glycoprotein</keyword>
<evidence type="ECO:0000256" key="8">
    <source>
        <dbReference type="ARBA" id="ARBA00022989"/>
    </source>
</evidence>
<evidence type="ECO:0000256" key="6">
    <source>
        <dbReference type="ARBA" id="ARBA00022741"/>
    </source>
</evidence>
<reference evidence="13 14" key="1">
    <citation type="journal article" date="2015" name="Genome Biol. Evol.">
        <title>Phylogenomic analyses indicate that early fungi evolved digesting cell walls of algal ancestors of land plants.</title>
        <authorList>
            <person name="Chang Y."/>
            <person name="Wang S."/>
            <person name="Sekimoto S."/>
            <person name="Aerts A.L."/>
            <person name="Choi C."/>
            <person name="Clum A."/>
            <person name="LaButti K.M."/>
            <person name="Lindquist E.A."/>
            <person name="Yee Ngan C."/>
            <person name="Ohm R.A."/>
            <person name="Salamov A.A."/>
            <person name="Grigoriev I.V."/>
            <person name="Spatafora J.W."/>
            <person name="Berbee M.L."/>
        </authorList>
    </citation>
    <scope>NUCLEOTIDE SEQUENCE [LARGE SCALE GENOMIC DNA]</scope>
    <source>
        <strain evidence="13 14">NRRL 1564</strain>
    </source>
</reference>
<sequence length="328" mass="36012">MQRAIQELIVLTLVGIMILKAGQDAGTDAAAVQLYHEALVEALPFLSNLFYFGNELNNHLKALQEFCDKANLASEGPKHVQGLSEIDNWPQHGSIQFSDCCLRYNSDEGLALNGVSFQINPGEHIGIVGRTGSGKSSLINALFRIVELESGSIIIDGVDVSQIGLHDLRKHIGAVPQTVALFEGTLRKNLDPFDKHKEVDIVAAIRNARLEDLGPDKWIKNCGINLSAGQQQLISICRVILRRRKIVVFDEATASIDAETARLVKSIVNDKLKGSTFLTIAHRLEDIMDSDKILVMDEGRVAEFGTPEELIAKEGIFHKIKLANDNST</sequence>
<evidence type="ECO:0000256" key="3">
    <source>
        <dbReference type="ARBA" id="ARBA00022448"/>
    </source>
</evidence>
<evidence type="ECO:0000256" key="10">
    <source>
        <dbReference type="ARBA" id="ARBA00023180"/>
    </source>
</evidence>
<dbReference type="PANTHER" id="PTHR24223">
    <property type="entry name" value="ATP-BINDING CASSETTE SUB-FAMILY C"/>
    <property type="match status" value="1"/>
</dbReference>
<feature type="domain" description="ABC transporter" evidence="12">
    <location>
        <begin position="95"/>
        <end position="323"/>
    </location>
</feature>
<evidence type="ECO:0000256" key="7">
    <source>
        <dbReference type="ARBA" id="ARBA00022840"/>
    </source>
</evidence>
<organism evidence="13 14">
    <name type="scientific">Coemansia reversa (strain ATCC 12441 / NRRL 1564)</name>
    <dbReference type="NCBI Taxonomy" id="763665"/>
    <lineage>
        <taxon>Eukaryota</taxon>
        <taxon>Fungi</taxon>
        <taxon>Fungi incertae sedis</taxon>
        <taxon>Zoopagomycota</taxon>
        <taxon>Kickxellomycotina</taxon>
        <taxon>Kickxellomycetes</taxon>
        <taxon>Kickxellales</taxon>
        <taxon>Kickxellaceae</taxon>
        <taxon>Coemansia</taxon>
    </lineage>
</organism>
<dbReference type="EMBL" id="KZ303487">
    <property type="protein sequence ID" value="PIA19161.1"/>
    <property type="molecule type" value="Genomic_DNA"/>
</dbReference>
<dbReference type="SUPFAM" id="SSF52540">
    <property type="entry name" value="P-loop containing nucleoside triphosphate hydrolases"/>
    <property type="match status" value="1"/>
</dbReference>
<dbReference type="InterPro" id="IPR003593">
    <property type="entry name" value="AAA+_ATPase"/>
</dbReference>
<dbReference type="Gene3D" id="3.40.50.300">
    <property type="entry name" value="P-loop containing nucleotide triphosphate hydrolases"/>
    <property type="match status" value="1"/>
</dbReference>
<evidence type="ECO:0000256" key="11">
    <source>
        <dbReference type="SAM" id="SignalP"/>
    </source>
</evidence>
<dbReference type="GO" id="GO:0016887">
    <property type="term" value="F:ATP hydrolysis activity"/>
    <property type="evidence" value="ECO:0007669"/>
    <property type="project" value="InterPro"/>
</dbReference>
<proteinExistence type="inferred from homology"/>
<dbReference type="FunFam" id="3.40.50.300:FF:001172">
    <property type="entry name" value="Cystic fibrosis transmembrane conductance regulator"/>
    <property type="match status" value="1"/>
</dbReference>
<dbReference type="InterPro" id="IPR027417">
    <property type="entry name" value="P-loop_NTPase"/>
</dbReference>
<dbReference type="SMART" id="SM00382">
    <property type="entry name" value="AAA"/>
    <property type="match status" value="1"/>
</dbReference>
<dbReference type="OrthoDB" id="6500128at2759"/>
<dbReference type="PROSITE" id="PS00211">
    <property type="entry name" value="ABC_TRANSPORTER_1"/>
    <property type="match status" value="1"/>
</dbReference>
<keyword evidence="6" id="KW-0547">Nucleotide-binding</keyword>
<dbReference type="STRING" id="763665.A0A2G5BJK7"/>
<comment type="subcellular location">
    <subcellularLocation>
        <location evidence="1">Membrane</location>
        <topology evidence="1">Multi-pass membrane protein</topology>
    </subcellularLocation>
</comment>
<protein>
    <submittedName>
        <fullName evidence="13">MRP-like ABC transporter</fullName>
    </submittedName>
</protein>
<dbReference type="InterPro" id="IPR050173">
    <property type="entry name" value="ABC_transporter_C-like"/>
</dbReference>
<name>A0A2G5BJK7_COERN</name>
<dbReference type="GO" id="GO:0005524">
    <property type="term" value="F:ATP binding"/>
    <property type="evidence" value="ECO:0007669"/>
    <property type="project" value="UniProtKB-KW"/>
</dbReference>
<evidence type="ECO:0000256" key="2">
    <source>
        <dbReference type="ARBA" id="ARBA00009726"/>
    </source>
</evidence>
<evidence type="ECO:0000256" key="9">
    <source>
        <dbReference type="ARBA" id="ARBA00023136"/>
    </source>
</evidence>
<accession>A0A2G5BJK7</accession>
<dbReference type="InterPro" id="IPR017871">
    <property type="entry name" value="ABC_transporter-like_CS"/>
</dbReference>
<keyword evidence="3" id="KW-0813">Transport</keyword>
<dbReference type="AlphaFoldDB" id="A0A2G5BJK7"/>
<keyword evidence="7" id="KW-0067">ATP-binding</keyword>
<keyword evidence="9" id="KW-0472">Membrane</keyword>
<keyword evidence="8" id="KW-1133">Transmembrane helix</keyword>
<feature type="signal peptide" evidence="11">
    <location>
        <begin position="1"/>
        <end position="21"/>
    </location>
</feature>
<gene>
    <name evidence="13" type="ORF">COEREDRAFT_68757</name>
</gene>
<dbReference type="Proteomes" id="UP000242474">
    <property type="component" value="Unassembled WGS sequence"/>
</dbReference>
<evidence type="ECO:0000256" key="4">
    <source>
        <dbReference type="ARBA" id="ARBA00022692"/>
    </source>
</evidence>
<evidence type="ECO:0000256" key="5">
    <source>
        <dbReference type="ARBA" id="ARBA00022737"/>
    </source>
</evidence>
<keyword evidence="14" id="KW-1185">Reference proteome</keyword>